<dbReference type="AlphaFoldDB" id="A0A4S4L6D2"/>
<keyword evidence="3" id="KW-1185">Reference proteome</keyword>
<dbReference type="EMBL" id="SGPL01000823">
    <property type="protein sequence ID" value="THH06955.1"/>
    <property type="molecule type" value="Genomic_DNA"/>
</dbReference>
<name>A0A4S4L6D2_9AGAM</name>
<dbReference type="Proteomes" id="UP000310158">
    <property type="component" value="Unassembled WGS sequence"/>
</dbReference>
<evidence type="ECO:0000313" key="2">
    <source>
        <dbReference type="EMBL" id="THH06955.1"/>
    </source>
</evidence>
<organism evidence="2 3">
    <name type="scientific">Bondarzewia mesenterica</name>
    <dbReference type="NCBI Taxonomy" id="1095465"/>
    <lineage>
        <taxon>Eukaryota</taxon>
        <taxon>Fungi</taxon>
        <taxon>Dikarya</taxon>
        <taxon>Basidiomycota</taxon>
        <taxon>Agaricomycotina</taxon>
        <taxon>Agaricomycetes</taxon>
        <taxon>Russulales</taxon>
        <taxon>Bondarzewiaceae</taxon>
        <taxon>Bondarzewia</taxon>
    </lineage>
</organism>
<reference evidence="2 3" key="1">
    <citation type="submission" date="2019-02" db="EMBL/GenBank/DDBJ databases">
        <title>Genome sequencing of the rare red list fungi Bondarzewia mesenterica.</title>
        <authorList>
            <person name="Buettner E."/>
            <person name="Kellner H."/>
        </authorList>
    </citation>
    <scope>NUCLEOTIDE SEQUENCE [LARGE SCALE GENOMIC DNA]</scope>
    <source>
        <strain evidence="2 3">DSM 108281</strain>
    </source>
</reference>
<feature type="domain" description="Retroviral polymerase SH3-like" evidence="1">
    <location>
        <begin position="17"/>
        <end position="72"/>
    </location>
</feature>
<dbReference type="InterPro" id="IPR057670">
    <property type="entry name" value="SH3_retrovirus"/>
</dbReference>
<evidence type="ECO:0000313" key="3">
    <source>
        <dbReference type="Proteomes" id="UP000310158"/>
    </source>
</evidence>
<dbReference type="OrthoDB" id="3344688at2759"/>
<evidence type="ECO:0000259" key="1">
    <source>
        <dbReference type="Pfam" id="PF25597"/>
    </source>
</evidence>
<comment type="caution">
    <text evidence="2">The sequence shown here is derived from an EMBL/GenBank/DDBJ whole genome shotgun (WGS) entry which is preliminary data.</text>
</comment>
<gene>
    <name evidence="2" type="ORF">EW146_g9458</name>
</gene>
<proteinExistence type="predicted"/>
<protein>
    <recommendedName>
        <fullName evidence="1">Retroviral polymerase SH3-like domain-containing protein</fullName>
    </recommendedName>
</protein>
<dbReference type="Pfam" id="PF25597">
    <property type="entry name" value="SH3_retrovirus"/>
    <property type="match status" value="1"/>
</dbReference>
<sequence>MWFRSKPDLSHLRELRSRAFVLIQSTHNPKIFNCSIECILLSYSDNSKAYWCYHHESSQIIISCNVRFIERNDSLPRTLQPGHIVNADPPNYSPPSHLSPIPHLPSHLPITPVPTSEIPSTILPLSTPNPPSPTDSTTPATSTLPKCISKPSECLAYSRSLPYTTLLEQAVTDSMASHNRICALGHQPTITEIPDVDAPPSLVNPDDPDVPMMMVVVEEIGDEPRT</sequence>
<accession>A0A4S4L6D2</accession>